<feature type="repeat" description="TPR" evidence="1">
    <location>
        <begin position="88"/>
        <end position="121"/>
    </location>
</feature>
<evidence type="ECO:0000256" key="2">
    <source>
        <dbReference type="SAM" id="Phobius"/>
    </source>
</evidence>
<dbReference type="PROSITE" id="PS50005">
    <property type="entry name" value="TPR"/>
    <property type="match status" value="1"/>
</dbReference>
<keyword evidence="4" id="KW-1185">Reference proteome</keyword>
<reference evidence="3" key="1">
    <citation type="submission" date="2021-12" db="EMBL/GenBank/DDBJ databases">
        <authorList>
            <person name="Rodrigo-Torres L."/>
            <person name="Arahal R. D."/>
            <person name="Lucena T."/>
        </authorList>
    </citation>
    <scope>NUCLEOTIDE SEQUENCE</scope>
    <source>
        <strain evidence="3">CECT 8226</strain>
    </source>
</reference>
<proteinExistence type="predicted"/>
<dbReference type="SUPFAM" id="SSF48452">
    <property type="entry name" value="TPR-like"/>
    <property type="match status" value="1"/>
</dbReference>
<sequence>METEVILELTSSIQNLDGTMSRIQVFLIMLIIVMLGLAWFMNRQLTKNTGIQSITFDSDFADELFVSDQLDELLSYCLKHEKKSPNDVTVNWHLGIYYYFKGDLQRARLYFEKTIRLNPNWESSAAGYIDKIDSISFSSGSDQIQ</sequence>
<gene>
    <name evidence="3" type="ORF">VHP8226_03225</name>
</gene>
<evidence type="ECO:0000256" key="1">
    <source>
        <dbReference type="PROSITE-ProRule" id="PRU00339"/>
    </source>
</evidence>
<feature type="transmembrane region" description="Helical" evidence="2">
    <location>
        <begin position="23"/>
        <end position="41"/>
    </location>
</feature>
<evidence type="ECO:0000313" key="3">
    <source>
        <dbReference type="EMBL" id="CAH0529449.1"/>
    </source>
</evidence>
<evidence type="ECO:0008006" key="5">
    <source>
        <dbReference type="Google" id="ProtNLM"/>
    </source>
</evidence>
<dbReference type="InterPro" id="IPR019734">
    <property type="entry name" value="TPR_rpt"/>
</dbReference>
<name>A0ABM8ZLR1_9VIBR</name>
<keyword evidence="2" id="KW-1133">Transmembrane helix</keyword>
<dbReference type="RefSeq" id="WP_237486067.1">
    <property type="nucleotide sequence ID" value="NZ_CAKLCM010000003.1"/>
</dbReference>
<dbReference type="InterPro" id="IPR011990">
    <property type="entry name" value="TPR-like_helical_dom_sf"/>
</dbReference>
<dbReference type="Proteomes" id="UP000838160">
    <property type="component" value="Unassembled WGS sequence"/>
</dbReference>
<protein>
    <recommendedName>
        <fullName evidence="5">Tetratricopeptide repeat protein</fullName>
    </recommendedName>
</protein>
<accession>A0ABM8ZLR1</accession>
<dbReference type="Gene3D" id="1.25.40.10">
    <property type="entry name" value="Tetratricopeptide repeat domain"/>
    <property type="match status" value="1"/>
</dbReference>
<keyword evidence="2" id="KW-0472">Membrane</keyword>
<comment type="caution">
    <text evidence="3">The sequence shown here is derived from an EMBL/GenBank/DDBJ whole genome shotgun (WGS) entry which is preliminary data.</text>
</comment>
<organism evidence="3 4">
    <name type="scientific">Vibrio hippocampi</name>
    <dbReference type="NCBI Taxonomy" id="654686"/>
    <lineage>
        <taxon>Bacteria</taxon>
        <taxon>Pseudomonadati</taxon>
        <taxon>Pseudomonadota</taxon>
        <taxon>Gammaproteobacteria</taxon>
        <taxon>Vibrionales</taxon>
        <taxon>Vibrionaceae</taxon>
        <taxon>Vibrio</taxon>
    </lineage>
</organism>
<keyword evidence="2" id="KW-0812">Transmembrane</keyword>
<evidence type="ECO:0000313" key="4">
    <source>
        <dbReference type="Proteomes" id="UP000838160"/>
    </source>
</evidence>
<keyword evidence="1" id="KW-0802">TPR repeat</keyword>
<dbReference type="EMBL" id="CAKLCM010000003">
    <property type="protein sequence ID" value="CAH0529449.1"/>
    <property type="molecule type" value="Genomic_DNA"/>
</dbReference>